<gene>
    <name evidence="1" type="ORF">DOS84_10360</name>
</gene>
<dbReference type="Proteomes" id="UP000249177">
    <property type="component" value="Unassembled WGS sequence"/>
</dbReference>
<comment type="caution">
    <text evidence="1">The sequence shown here is derived from an EMBL/GenBank/DDBJ whole genome shotgun (WGS) entry which is preliminary data.</text>
</comment>
<accession>A0A2W7TUM9</accession>
<reference evidence="1 2" key="1">
    <citation type="submission" date="2018-06" db="EMBL/GenBank/DDBJ databases">
        <title>Flavobacterium sp IMCC34762, genome.</title>
        <authorList>
            <person name="Joung Y."/>
            <person name="Cho J."/>
            <person name="Song J."/>
        </authorList>
    </citation>
    <scope>NUCLEOTIDE SEQUENCE [LARGE SCALE GENOMIC DNA]</scope>
    <source>
        <strain evidence="1 2">IMCC34762</strain>
    </source>
</reference>
<keyword evidence="2" id="KW-1185">Reference proteome</keyword>
<evidence type="ECO:0008006" key="3">
    <source>
        <dbReference type="Google" id="ProtNLM"/>
    </source>
</evidence>
<proteinExistence type="predicted"/>
<dbReference type="EMBL" id="QKXH01000006">
    <property type="protein sequence ID" value="PZX93264.1"/>
    <property type="molecule type" value="Genomic_DNA"/>
</dbReference>
<name>A0A2W7TUM9_9FLAO</name>
<dbReference type="AlphaFoldDB" id="A0A2W7TUM9"/>
<organism evidence="1 2">
    <name type="scientific">Flavobacterium aquariorum</name>
    <dbReference type="NCBI Taxonomy" id="2217670"/>
    <lineage>
        <taxon>Bacteria</taxon>
        <taxon>Pseudomonadati</taxon>
        <taxon>Bacteroidota</taxon>
        <taxon>Flavobacteriia</taxon>
        <taxon>Flavobacteriales</taxon>
        <taxon>Flavobacteriaceae</taxon>
        <taxon>Flavobacterium</taxon>
    </lineage>
</organism>
<evidence type="ECO:0000313" key="2">
    <source>
        <dbReference type="Proteomes" id="UP000249177"/>
    </source>
</evidence>
<protein>
    <recommendedName>
        <fullName evidence="3">VCBS repeat-containing protein</fullName>
    </recommendedName>
</protein>
<sequence>MGLMIFVCLANKYDLAERFGQDITFSYNYSIICLVNYKSGDFKPKTLYPVSDLSNIGLQDIDKEGNLDIITSGNR</sequence>
<evidence type="ECO:0000313" key="1">
    <source>
        <dbReference type="EMBL" id="PZX93264.1"/>
    </source>
</evidence>